<reference evidence="1 2" key="1">
    <citation type="journal article" date="2018" name="Genome Biol. Evol.">
        <title>Multiple Roots of Fruiting Body Formation in Amoebozoa.</title>
        <authorList>
            <person name="Hillmann F."/>
            <person name="Forbes G."/>
            <person name="Novohradska S."/>
            <person name="Ferling I."/>
            <person name="Riege K."/>
            <person name="Groth M."/>
            <person name="Westermann M."/>
            <person name="Marz M."/>
            <person name="Spaller T."/>
            <person name="Winckler T."/>
            <person name="Schaap P."/>
            <person name="Glockner G."/>
        </authorList>
    </citation>
    <scope>NUCLEOTIDE SEQUENCE [LARGE SCALE GENOMIC DNA]</scope>
    <source>
        <strain evidence="1 2">Jena</strain>
    </source>
</reference>
<sequence length="65" mass="7584">MPTTVNVIVYLRLSQTSFDTMTCKCTRNAVPYVSGYNLPAYEREIFIESKTATYEGRQMTIWKQH</sequence>
<dbReference type="InParanoid" id="A0A2P6NC51"/>
<name>A0A2P6NC51_9EUKA</name>
<evidence type="ECO:0000313" key="1">
    <source>
        <dbReference type="EMBL" id="PRP81525.1"/>
    </source>
</evidence>
<keyword evidence="2" id="KW-1185">Reference proteome</keyword>
<evidence type="ECO:0000313" key="2">
    <source>
        <dbReference type="Proteomes" id="UP000241769"/>
    </source>
</evidence>
<comment type="caution">
    <text evidence="1">The sequence shown here is derived from an EMBL/GenBank/DDBJ whole genome shotgun (WGS) entry which is preliminary data.</text>
</comment>
<accession>A0A2P6NC51</accession>
<protein>
    <submittedName>
        <fullName evidence="1">Uncharacterized protein</fullName>
    </submittedName>
</protein>
<dbReference type="AlphaFoldDB" id="A0A2P6NC51"/>
<gene>
    <name evidence="1" type="ORF">PROFUN_10887</name>
</gene>
<organism evidence="1 2">
    <name type="scientific">Planoprotostelium fungivorum</name>
    <dbReference type="NCBI Taxonomy" id="1890364"/>
    <lineage>
        <taxon>Eukaryota</taxon>
        <taxon>Amoebozoa</taxon>
        <taxon>Evosea</taxon>
        <taxon>Variosea</taxon>
        <taxon>Cavosteliida</taxon>
        <taxon>Cavosteliaceae</taxon>
        <taxon>Planoprotostelium</taxon>
    </lineage>
</organism>
<proteinExistence type="predicted"/>
<dbReference type="EMBL" id="MDYQ01000122">
    <property type="protein sequence ID" value="PRP81525.1"/>
    <property type="molecule type" value="Genomic_DNA"/>
</dbReference>
<dbReference type="Proteomes" id="UP000241769">
    <property type="component" value="Unassembled WGS sequence"/>
</dbReference>